<dbReference type="CDD" id="cd02440">
    <property type="entry name" value="AdoMet_MTases"/>
    <property type="match status" value="1"/>
</dbReference>
<feature type="binding site" evidence="4">
    <location>
        <position position="394"/>
    </location>
    <ligand>
        <name>S-adenosyl-L-methionine</name>
        <dbReference type="ChEBI" id="CHEBI:59789"/>
    </ligand>
</feature>
<dbReference type="OrthoDB" id="10250660at2759"/>
<feature type="active site" evidence="5">
    <location>
        <position position="421"/>
    </location>
</feature>
<proteinExistence type="inferred from homology"/>
<dbReference type="FunCoup" id="S8FMY2">
    <property type="interactions" value="111"/>
</dbReference>
<dbReference type="STRING" id="743788.S8FMY2"/>
<dbReference type="PANTHER" id="PTHR11061:SF30">
    <property type="entry name" value="TRNA (URACIL(54)-C(5))-METHYLTRANSFERASE"/>
    <property type="match status" value="1"/>
</dbReference>
<dbReference type="AlphaFoldDB" id="S8FMY2"/>
<evidence type="ECO:0000313" key="8">
    <source>
        <dbReference type="Proteomes" id="UP000015241"/>
    </source>
</evidence>
<dbReference type="GO" id="GO:0009451">
    <property type="term" value="P:RNA modification"/>
    <property type="evidence" value="ECO:0007669"/>
    <property type="project" value="UniProtKB-ARBA"/>
</dbReference>
<evidence type="ECO:0000256" key="1">
    <source>
        <dbReference type="ARBA" id="ARBA00022603"/>
    </source>
</evidence>
<reference evidence="7 8" key="1">
    <citation type="journal article" date="2012" name="Science">
        <title>The Paleozoic origin of enzymatic lignin decomposition reconstructed from 31 fungal genomes.</title>
        <authorList>
            <person name="Floudas D."/>
            <person name="Binder M."/>
            <person name="Riley R."/>
            <person name="Barry K."/>
            <person name="Blanchette R.A."/>
            <person name="Henrissat B."/>
            <person name="Martinez A.T."/>
            <person name="Otillar R."/>
            <person name="Spatafora J.W."/>
            <person name="Yadav J.S."/>
            <person name="Aerts A."/>
            <person name="Benoit I."/>
            <person name="Boyd A."/>
            <person name="Carlson A."/>
            <person name="Copeland A."/>
            <person name="Coutinho P.M."/>
            <person name="de Vries R.P."/>
            <person name="Ferreira P."/>
            <person name="Findley K."/>
            <person name="Foster B."/>
            <person name="Gaskell J."/>
            <person name="Glotzer D."/>
            <person name="Gorecki P."/>
            <person name="Heitman J."/>
            <person name="Hesse C."/>
            <person name="Hori C."/>
            <person name="Igarashi K."/>
            <person name="Jurgens J.A."/>
            <person name="Kallen N."/>
            <person name="Kersten P."/>
            <person name="Kohler A."/>
            <person name="Kuees U."/>
            <person name="Kumar T.K.A."/>
            <person name="Kuo A."/>
            <person name="LaButti K."/>
            <person name="Larrondo L.F."/>
            <person name="Lindquist E."/>
            <person name="Ling A."/>
            <person name="Lombard V."/>
            <person name="Lucas S."/>
            <person name="Lundell T."/>
            <person name="Martin R."/>
            <person name="McLaughlin D.J."/>
            <person name="Morgenstern I."/>
            <person name="Morin E."/>
            <person name="Murat C."/>
            <person name="Nagy L.G."/>
            <person name="Nolan M."/>
            <person name="Ohm R.A."/>
            <person name="Patyshakuliyeva A."/>
            <person name="Rokas A."/>
            <person name="Ruiz-Duenas F.J."/>
            <person name="Sabat G."/>
            <person name="Salamov A."/>
            <person name="Samejima M."/>
            <person name="Schmutz J."/>
            <person name="Slot J.C."/>
            <person name="St John F."/>
            <person name="Stenlid J."/>
            <person name="Sun H."/>
            <person name="Sun S."/>
            <person name="Syed K."/>
            <person name="Tsang A."/>
            <person name="Wiebenga A."/>
            <person name="Young D."/>
            <person name="Pisabarro A."/>
            <person name="Eastwood D.C."/>
            <person name="Martin F."/>
            <person name="Cullen D."/>
            <person name="Grigoriev I.V."/>
            <person name="Hibbett D.S."/>
        </authorList>
    </citation>
    <scope>NUCLEOTIDE SEQUENCE</scope>
    <source>
        <strain evidence="8">FP-58527</strain>
    </source>
</reference>
<feature type="active site" description="Nucleophile" evidence="4">
    <location>
        <position position="421"/>
    </location>
</feature>
<dbReference type="InterPro" id="IPR012340">
    <property type="entry name" value="NA-bd_OB-fold"/>
</dbReference>
<sequence length="475" mass="52629">MYVCSPTPDFCRSFLTLPFATGNSLSVAPAPHRPWVIITPHALPGEKIRVRVYDNGRLSSQADLLEVIEPNPEWRDMARVKCKYFTQCSGCQYQMLSYAKQLEVKRDFVVRAYANYSDLPPSAVPEAQTTISSPLQFHYRTKITPHFDLPRKGARNAPDRTLVDPAHPPDWLNIGFNRIGTRKVLDIEECPIATQTINEGLKSMREDIVRNIHTYKSGATLCLRDSLELGPSGSPPPPRSPSPRLVPITAPRRPSPAPEKHVCVRDPRGTVRERVGDKLFEYQASAFFQNNNAVLVPLTAYVRAAIFDRPPAAGPPSHLIDAYCGSGLFAITLAPRFARVAGIEIAPEGVRAAQRNAALNGLDAGHCTFVLGDAADVFAQVRDFPRERTALIIDPPRKGTDRRFVDQMIAFGCETVVYVSCNVHTQARDVGMIVSLSEQLGVGPQKRRYVLESLRGFDLFPQTAHVESVAVLRLV</sequence>
<dbReference type="PROSITE" id="PS51622">
    <property type="entry name" value="SAM_MT_RNA_M5U_2"/>
    <property type="match status" value="1"/>
</dbReference>
<keyword evidence="2 4" id="KW-0808">Transferase</keyword>
<dbReference type="Gene3D" id="2.40.50.140">
    <property type="entry name" value="Nucleic acid-binding proteins"/>
    <property type="match status" value="1"/>
</dbReference>
<dbReference type="GO" id="GO:0030697">
    <property type="term" value="F:tRNA (uracil(54)-C5)-methyltransferase activity, S-adenosyl methionine-dependent"/>
    <property type="evidence" value="ECO:0007669"/>
    <property type="project" value="InterPro"/>
</dbReference>
<dbReference type="Proteomes" id="UP000015241">
    <property type="component" value="Unassembled WGS sequence"/>
</dbReference>
<dbReference type="InterPro" id="IPR025795">
    <property type="entry name" value="tRNA_(uracil-5-)_MeTrfase"/>
</dbReference>
<evidence type="ECO:0000256" key="6">
    <source>
        <dbReference type="SAM" id="MobiDB-lite"/>
    </source>
</evidence>
<evidence type="ECO:0000256" key="2">
    <source>
        <dbReference type="ARBA" id="ARBA00022679"/>
    </source>
</evidence>
<evidence type="ECO:0000256" key="3">
    <source>
        <dbReference type="ARBA" id="ARBA00022691"/>
    </source>
</evidence>
<dbReference type="InterPro" id="IPR030390">
    <property type="entry name" value="MeTrfase_TrmA_AS"/>
</dbReference>
<feature type="binding site" evidence="4">
    <location>
        <position position="289"/>
    </location>
    <ligand>
        <name>S-adenosyl-L-methionine</name>
        <dbReference type="ChEBI" id="CHEBI:59789"/>
    </ligand>
</feature>
<dbReference type="Gene3D" id="3.40.50.150">
    <property type="entry name" value="Vaccinia Virus protein VP39"/>
    <property type="match status" value="2"/>
</dbReference>
<evidence type="ECO:0000256" key="4">
    <source>
        <dbReference type="PROSITE-ProRule" id="PRU01024"/>
    </source>
</evidence>
<organism evidence="7 8">
    <name type="scientific">Fomitopsis schrenkii</name>
    <name type="common">Brown rot fungus</name>
    <dbReference type="NCBI Taxonomy" id="2126942"/>
    <lineage>
        <taxon>Eukaryota</taxon>
        <taxon>Fungi</taxon>
        <taxon>Dikarya</taxon>
        <taxon>Basidiomycota</taxon>
        <taxon>Agaricomycotina</taxon>
        <taxon>Agaricomycetes</taxon>
        <taxon>Polyporales</taxon>
        <taxon>Fomitopsis</taxon>
    </lineage>
</organism>
<dbReference type="SUPFAM" id="SSF53335">
    <property type="entry name" value="S-adenosyl-L-methionine-dependent methyltransferases"/>
    <property type="match status" value="1"/>
</dbReference>
<dbReference type="InParanoid" id="S8FMY2"/>
<dbReference type="PROSITE" id="PS01230">
    <property type="entry name" value="TRMA_1"/>
    <property type="match status" value="1"/>
</dbReference>
<dbReference type="eggNOG" id="KOG2187">
    <property type="taxonomic scope" value="Eukaryota"/>
</dbReference>
<feature type="region of interest" description="Disordered" evidence="6">
    <location>
        <begin position="226"/>
        <end position="263"/>
    </location>
</feature>
<keyword evidence="3 4" id="KW-0949">S-adenosyl-L-methionine</keyword>
<dbReference type="PROSITE" id="PS51687">
    <property type="entry name" value="SAM_MT_RNA_M5U"/>
    <property type="match status" value="1"/>
</dbReference>
<gene>
    <name evidence="7" type="ORF">FOMPIDRAFT_1124113</name>
</gene>
<feature type="binding site" evidence="4">
    <location>
        <position position="344"/>
    </location>
    <ligand>
        <name>S-adenosyl-L-methionine</name>
        <dbReference type="ChEBI" id="CHEBI:59789"/>
    </ligand>
</feature>
<dbReference type="PANTHER" id="PTHR11061">
    <property type="entry name" value="RNA M5U METHYLTRANSFERASE"/>
    <property type="match status" value="1"/>
</dbReference>
<name>S8FMY2_FOMSC</name>
<evidence type="ECO:0000313" key="7">
    <source>
        <dbReference type="EMBL" id="EPS99664.1"/>
    </source>
</evidence>
<evidence type="ECO:0008006" key="9">
    <source>
        <dbReference type="Google" id="ProtNLM"/>
    </source>
</evidence>
<dbReference type="Pfam" id="PF05958">
    <property type="entry name" value="tRNA_U5-meth_tr"/>
    <property type="match status" value="1"/>
</dbReference>
<dbReference type="GO" id="GO:0008033">
    <property type="term" value="P:tRNA processing"/>
    <property type="evidence" value="ECO:0007669"/>
    <property type="project" value="InterPro"/>
</dbReference>
<accession>S8FMY2</accession>
<dbReference type="PROSITE" id="PS01231">
    <property type="entry name" value="TRMA_2"/>
    <property type="match status" value="1"/>
</dbReference>
<keyword evidence="1 4" id="KW-0489">Methyltransferase</keyword>
<dbReference type="InterPro" id="IPR029063">
    <property type="entry name" value="SAM-dependent_MTases_sf"/>
</dbReference>
<evidence type="ECO:0000256" key="5">
    <source>
        <dbReference type="PROSITE-ProRule" id="PRU10015"/>
    </source>
</evidence>
<comment type="similarity">
    <text evidence="4">Belongs to the class I-like SAM-binding methyltransferase superfamily. RNA M5U methyltransferase family.</text>
</comment>
<protein>
    <recommendedName>
        <fullName evidence="9">TRAM domain-containing protein</fullName>
    </recommendedName>
</protein>
<dbReference type="GO" id="GO:0032259">
    <property type="term" value="P:methylation"/>
    <property type="evidence" value="ECO:0007669"/>
    <property type="project" value="UniProtKB-KW"/>
</dbReference>
<dbReference type="InterPro" id="IPR010280">
    <property type="entry name" value="U5_MeTrfase_fam"/>
</dbReference>
<dbReference type="HOGENOM" id="CLU_014689_3_2_1"/>
<dbReference type="EMBL" id="KE504155">
    <property type="protein sequence ID" value="EPS99664.1"/>
    <property type="molecule type" value="Genomic_DNA"/>
</dbReference>
<feature type="binding site" evidence="4">
    <location>
        <position position="323"/>
    </location>
    <ligand>
        <name>S-adenosyl-L-methionine</name>
        <dbReference type="ChEBI" id="CHEBI:59789"/>
    </ligand>
</feature>
<dbReference type="InterPro" id="IPR030391">
    <property type="entry name" value="MeTrfase_TrmA_CS"/>
</dbReference>
<keyword evidence="8" id="KW-1185">Reference proteome</keyword>